<organism evidence="1 2">
    <name type="scientific">Vibrio parahaemolyticus</name>
    <dbReference type="NCBI Taxonomy" id="670"/>
    <lineage>
        <taxon>Bacteria</taxon>
        <taxon>Pseudomonadati</taxon>
        <taxon>Pseudomonadota</taxon>
        <taxon>Gammaproteobacteria</taxon>
        <taxon>Vibrionales</taxon>
        <taxon>Vibrionaceae</taxon>
        <taxon>Vibrio</taxon>
    </lineage>
</organism>
<accession>A0AAW8Q2S4</accession>
<dbReference type="RefSeq" id="WP_311020506.1">
    <property type="nucleotide sequence ID" value="NZ_JAUHGG010000003.1"/>
</dbReference>
<evidence type="ECO:0000313" key="1">
    <source>
        <dbReference type="EMBL" id="MDS1821595.1"/>
    </source>
</evidence>
<reference evidence="1" key="1">
    <citation type="submission" date="2023-06" db="EMBL/GenBank/DDBJ databases">
        <title>Genomic Diversity of Vibrio spp. and Metagenomic Analysis of Pathogens in Florida Gulf Coastal Waters Following Hurricane Ian.</title>
        <authorList>
            <person name="Brumfield K.D."/>
        </authorList>
    </citation>
    <scope>NUCLEOTIDE SEQUENCE</scope>
    <source>
        <strain evidence="1">WBS2B-138</strain>
    </source>
</reference>
<dbReference type="Proteomes" id="UP001253193">
    <property type="component" value="Unassembled WGS sequence"/>
</dbReference>
<proteinExistence type="predicted"/>
<sequence length="249" mass="28879">MSNKNRPTKDHSGIFHAPTSFHEYVVEAKQDVSQQQESTQDLTIFDVAFKKHNKEFADGRIFGGYDEEGRYYAVTVSPYFDQFESQIESGIRGVVNALKGKGYLTCSSCYGHPKRSMVTICFPSEETRSDFSKIIKKADIPTLDLTFKDTMVNVGVNLDKKGRVNFTKSLEFDHSFESHRKMEVDSFNETFFRSYDEYFFLQITLVDDYHPYINPIKFIRTIKYLPLKDKLLNQLESLVLSDEVPMFLQ</sequence>
<name>A0AAW8Q2S4_VIBPH</name>
<dbReference type="EMBL" id="JAUHGG010000003">
    <property type="protein sequence ID" value="MDS1821595.1"/>
    <property type="molecule type" value="Genomic_DNA"/>
</dbReference>
<comment type="caution">
    <text evidence="1">The sequence shown here is derived from an EMBL/GenBank/DDBJ whole genome shotgun (WGS) entry which is preliminary data.</text>
</comment>
<gene>
    <name evidence="1" type="ORF">QX249_13055</name>
</gene>
<dbReference type="AlphaFoldDB" id="A0AAW8Q2S4"/>
<protein>
    <submittedName>
        <fullName evidence="1">Uncharacterized protein</fullName>
    </submittedName>
</protein>
<evidence type="ECO:0000313" key="2">
    <source>
        <dbReference type="Proteomes" id="UP001253193"/>
    </source>
</evidence>